<feature type="domain" description="Amidase" evidence="1">
    <location>
        <begin position="57"/>
        <end position="516"/>
    </location>
</feature>
<dbReference type="InterPro" id="IPR036928">
    <property type="entry name" value="AS_sf"/>
</dbReference>
<dbReference type="Pfam" id="PF01425">
    <property type="entry name" value="Amidase"/>
    <property type="match status" value="1"/>
</dbReference>
<dbReference type="SUPFAM" id="SSF75304">
    <property type="entry name" value="Amidase signature (AS) enzymes"/>
    <property type="match status" value="1"/>
</dbReference>
<gene>
    <name evidence="2" type="ORF">EDF87_102237</name>
</gene>
<accession>A0A4R7VR78</accession>
<sequence length="546" mass="57845">MKITMSDSISSVRSIIVGAALGMCSSYAQSDPVDVRELTITQIKQGFEAGRYTSEQLTNAFLSRIEQYNPYYNAFTVMNSEALAQARDIDRRRKAGEKLALMAGIPVVVKDTMDMAGFASTAGYAPLSSKAGGIDLIPEKDSAVVQRLRAAGAIILGKTNVPVFSGNPANANDSWAGVTYNALNRAWSPGGSSAGSATAVAANFAVVGLAEETGGSIQNPAAAQSLVGIKPTFGLIPNSGVIPQAGSTRDVVGPIARTVRDAAITLDVLAGYTLDDPKTTAAFGNIPQAGYAADLRPGALKGKRIGLFGAGWNKSFATLPAETKTQYRKAISQLQALGAVVIADPFNGSGLVDLAPADGSYDARGSDAHAYDLDRYLRKLGASAEVHSLEQLQERIGVKLFESDGPLEYYVTQLPVLAGSYQTPANAPDLSEFAHLRERYLRIINGVMREHHLDAMVFPQMFEPLGDVYEGFMDATTSSVINIAGIPGVVVPSGAYPGGQPFSLIFVGRMWSERELIGYAYDYEQSVKGRLVAGDLQTTPGPKPES</sequence>
<evidence type="ECO:0000313" key="2">
    <source>
        <dbReference type="EMBL" id="TDV51727.1"/>
    </source>
</evidence>
<evidence type="ECO:0000313" key="3">
    <source>
        <dbReference type="Proteomes" id="UP000295804"/>
    </source>
</evidence>
<dbReference type="PANTHER" id="PTHR42678">
    <property type="entry name" value="AMIDASE"/>
    <property type="match status" value="1"/>
</dbReference>
<proteinExistence type="predicted"/>
<dbReference type="InterPro" id="IPR023631">
    <property type="entry name" value="Amidase_dom"/>
</dbReference>
<name>A0A4R7VR78_9PSED</name>
<keyword evidence="2" id="KW-0808">Transferase</keyword>
<dbReference type="GO" id="GO:0016740">
    <property type="term" value="F:transferase activity"/>
    <property type="evidence" value="ECO:0007669"/>
    <property type="project" value="UniProtKB-KW"/>
</dbReference>
<dbReference type="Proteomes" id="UP000295804">
    <property type="component" value="Unassembled WGS sequence"/>
</dbReference>
<organism evidence="2 3">
    <name type="scientific">Pseudomonas helmanticensis</name>
    <dbReference type="NCBI Taxonomy" id="1471381"/>
    <lineage>
        <taxon>Bacteria</taxon>
        <taxon>Pseudomonadati</taxon>
        <taxon>Pseudomonadota</taxon>
        <taxon>Gammaproteobacteria</taxon>
        <taxon>Pseudomonadales</taxon>
        <taxon>Pseudomonadaceae</taxon>
        <taxon>Pseudomonas</taxon>
    </lineage>
</organism>
<protein>
    <submittedName>
        <fullName evidence="2">Amidase/aspartyl-tRNA(Asn)/glutamyl-tRNA(Gln) amidotransferase subunit A</fullName>
    </submittedName>
</protein>
<dbReference type="RefSeq" id="WP_134174686.1">
    <property type="nucleotide sequence ID" value="NZ_SOCQ01000002.1"/>
</dbReference>
<comment type="caution">
    <text evidence="2">The sequence shown here is derived from an EMBL/GenBank/DDBJ whole genome shotgun (WGS) entry which is preliminary data.</text>
</comment>
<dbReference type="EMBL" id="SOCQ01000002">
    <property type="protein sequence ID" value="TDV51727.1"/>
    <property type="molecule type" value="Genomic_DNA"/>
</dbReference>
<dbReference type="PANTHER" id="PTHR42678:SF34">
    <property type="entry name" value="OS04G0183300 PROTEIN"/>
    <property type="match status" value="1"/>
</dbReference>
<dbReference type="AlphaFoldDB" id="A0A4R7VR78"/>
<dbReference type="Gene3D" id="3.90.1300.10">
    <property type="entry name" value="Amidase signature (AS) domain"/>
    <property type="match status" value="1"/>
</dbReference>
<evidence type="ECO:0000259" key="1">
    <source>
        <dbReference type="Pfam" id="PF01425"/>
    </source>
</evidence>
<reference evidence="2 3" key="1">
    <citation type="submission" date="2019-03" db="EMBL/GenBank/DDBJ databases">
        <title>Genomic analyses of the natural microbiome of Caenorhabditis elegans.</title>
        <authorList>
            <person name="Samuel B."/>
        </authorList>
    </citation>
    <scope>NUCLEOTIDE SEQUENCE [LARGE SCALE GENOMIC DNA]</scope>
    <source>
        <strain evidence="2 3">BIGb0525</strain>
    </source>
</reference>